<dbReference type="EMBL" id="MN740471">
    <property type="protein sequence ID" value="QHU28292.1"/>
    <property type="molecule type" value="Genomic_DNA"/>
</dbReference>
<organism evidence="1">
    <name type="scientific">viral metagenome</name>
    <dbReference type="NCBI Taxonomy" id="1070528"/>
    <lineage>
        <taxon>unclassified sequences</taxon>
        <taxon>metagenomes</taxon>
        <taxon>organismal metagenomes</taxon>
    </lineage>
</organism>
<sequence>MVSKTQSKSLTQFLSDVNYLVFFPKSIFGQSILDIFFVHFQKVENTLEVKNMHFLNKSIMMQILKICRKFVIVKI</sequence>
<evidence type="ECO:0000313" key="1">
    <source>
        <dbReference type="EMBL" id="QHU28292.1"/>
    </source>
</evidence>
<name>A0A6C0LGN4_9ZZZZ</name>
<proteinExistence type="predicted"/>
<reference evidence="1" key="1">
    <citation type="journal article" date="2020" name="Nature">
        <title>Giant virus diversity and host interactions through global metagenomics.</title>
        <authorList>
            <person name="Schulz F."/>
            <person name="Roux S."/>
            <person name="Paez-Espino D."/>
            <person name="Jungbluth S."/>
            <person name="Walsh D.A."/>
            <person name="Denef V.J."/>
            <person name="McMahon K.D."/>
            <person name="Konstantinidis K.T."/>
            <person name="Eloe-Fadrosh E.A."/>
            <person name="Kyrpides N.C."/>
            <person name="Woyke T."/>
        </authorList>
    </citation>
    <scope>NUCLEOTIDE SEQUENCE</scope>
    <source>
        <strain evidence="1">GVMAG-M-3300027770-73</strain>
    </source>
</reference>
<protein>
    <submittedName>
        <fullName evidence="1">Uncharacterized protein</fullName>
    </submittedName>
</protein>
<accession>A0A6C0LGN4</accession>
<dbReference type="AlphaFoldDB" id="A0A6C0LGN4"/>